<organism evidence="2 3">
    <name type="scientific">Rhizophagus clarus</name>
    <dbReference type="NCBI Taxonomy" id="94130"/>
    <lineage>
        <taxon>Eukaryota</taxon>
        <taxon>Fungi</taxon>
        <taxon>Fungi incertae sedis</taxon>
        <taxon>Mucoromycota</taxon>
        <taxon>Glomeromycotina</taxon>
        <taxon>Glomeromycetes</taxon>
        <taxon>Glomerales</taxon>
        <taxon>Glomeraceae</taxon>
        <taxon>Rhizophagus</taxon>
    </lineage>
</organism>
<feature type="compositionally biased region" description="Low complexity" evidence="1">
    <location>
        <begin position="8"/>
        <end position="20"/>
    </location>
</feature>
<feature type="compositionally biased region" description="Basic residues" evidence="1">
    <location>
        <begin position="192"/>
        <end position="208"/>
    </location>
</feature>
<feature type="compositionally biased region" description="Polar residues" evidence="1">
    <location>
        <begin position="247"/>
        <end position="258"/>
    </location>
</feature>
<evidence type="ECO:0000256" key="1">
    <source>
        <dbReference type="SAM" id="MobiDB-lite"/>
    </source>
</evidence>
<feature type="region of interest" description="Disordered" evidence="1">
    <location>
        <begin position="247"/>
        <end position="284"/>
    </location>
</feature>
<comment type="caution">
    <text evidence="2">The sequence shown here is derived from an EMBL/GenBank/DDBJ whole genome shotgun (WGS) entry which is preliminary data.</text>
</comment>
<protein>
    <submittedName>
        <fullName evidence="2">Uncharacterized protein</fullName>
    </submittedName>
</protein>
<feature type="compositionally biased region" description="Polar residues" evidence="1">
    <location>
        <begin position="179"/>
        <end position="190"/>
    </location>
</feature>
<proteinExistence type="predicted"/>
<feature type="compositionally biased region" description="Basic and acidic residues" evidence="1">
    <location>
        <begin position="274"/>
        <end position="284"/>
    </location>
</feature>
<feature type="region of interest" description="Disordered" evidence="1">
    <location>
        <begin position="1"/>
        <end position="20"/>
    </location>
</feature>
<reference evidence="2 3" key="1">
    <citation type="submission" date="2017-11" db="EMBL/GenBank/DDBJ databases">
        <title>The genome of Rhizophagus clarus HR1 reveals common genetic basis of auxotrophy among arbuscular mycorrhizal fungi.</title>
        <authorList>
            <person name="Kobayashi Y."/>
        </authorList>
    </citation>
    <scope>NUCLEOTIDE SEQUENCE [LARGE SCALE GENOMIC DNA]</scope>
    <source>
        <strain evidence="2 3">HR1</strain>
    </source>
</reference>
<feature type="region of interest" description="Disordered" evidence="1">
    <location>
        <begin position="176"/>
        <end position="215"/>
    </location>
</feature>
<evidence type="ECO:0000313" key="3">
    <source>
        <dbReference type="Proteomes" id="UP000247702"/>
    </source>
</evidence>
<dbReference type="AlphaFoldDB" id="A0A2Z6RPU2"/>
<name>A0A2Z6RPU2_9GLOM</name>
<dbReference type="Proteomes" id="UP000247702">
    <property type="component" value="Unassembled WGS sequence"/>
</dbReference>
<sequence length="538" mass="60827">MKKGFLLSKPAPKTASTSSTTQVTPTSVLKSIPFDRFHDVIVDFLALHIGTNITSLFGSITTTARGALGDFLYKNKDQLVPRELLAQRFSNDGSSHLIAQFLATLFNIFLLDDEYREIFLMDSEFRRALEIASKQTPDIENLGDPMHQSDTSMNFDAPDTNSVGSLDDVDDELLATPLRNITPNPVTPLTKSQKRSAKKKARKEKKKVLQLQTPSGLDEKVVPTFSAKSPEFTPSKPSGLRTVTFNQSILSPPSTPYKQQLKRDSKPQSTPIDNGKKVKQKETDNNLKNGNVIITGYIPQDQEQAQLLDLVVYDIPAKWDNYTLLANLGRWGKVISVSTRVHKKYLSARVRLIPDHECLKCYNGGDWTVNLGGIPVRWFPASWNLSERKQREKFQAVVYNLPDDMTDASLFPNGRPHQFLLDSGIKSFKLVKEVDGSRKLIGYFDTWDHVSTRINNPQLWNDVRISWCRYSTPTSRIYVNLLELAMQTNLHGHLKGLIFLFQVLILTTARTIKIKPLNLDVLPRRSITQEPTSLRSRM</sequence>
<dbReference type="EMBL" id="BEXD01003982">
    <property type="protein sequence ID" value="GBC05038.1"/>
    <property type="molecule type" value="Genomic_DNA"/>
</dbReference>
<gene>
    <name evidence="2" type="ORF">RclHR1_00600001</name>
</gene>
<accession>A0A2Z6RPU2</accession>
<keyword evidence="3" id="KW-1185">Reference proteome</keyword>
<evidence type="ECO:0000313" key="2">
    <source>
        <dbReference type="EMBL" id="GBC05038.1"/>
    </source>
</evidence>